<dbReference type="PANTHER" id="PTHR10587:SF125">
    <property type="entry name" value="POLYSACCHARIDE DEACETYLASE YHEN-RELATED"/>
    <property type="match status" value="1"/>
</dbReference>
<protein>
    <submittedName>
        <fullName evidence="3">Polysaccharide deacetylase</fullName>
    </submittedName>
</protein>
<sequence>MSIKKLLLCAILFIFIIPWGAGTGAVAAESGGIKLAINDSVTDIRAVCVEYTFYVPVRELAEKLKLSFTGTPEDLSLAGDAGSLRILQEGKGITGDGTEISLTVFKRGDNLMVPVKIVPLLGYAVSYRPDLHLLRITDGTQTLDDFAFAAKFKNELAPEEPAVPAPDPSPAAPESPESSSPPRDSSKPGALGKIVYLTFDDGPSAATGQLLDILDEHGAKATFFMLGPRIERFPNQVKRMVQSKQGLGLHGMTHMKSKFYASPSAALAEMNRDNALLKAVSGEFTKLIRTPYGSKPYFTKAFRDEVLGSGYRLWDWNVDSLDWKYGSEGDSVYANVVSQVNKLEKGAAAPIILMHDQKATLKVLPRILEYLQKKGYRYEIITSALRPVNFWHDTR</sequence>
<dbReference type="InterPro" id="IPR050248">
    <property type="entry name" value="Polysacc_deacetylase_ArnD"/>
</dbReference>
<feature type="compositionally biased region" description="Pro residues" evidence="1">
    <location>
        <begin position="161"/>
        <end position="173"/>
    </location>
</feature>
<name>A0A6M1PNV8_9BACL</name>
<dbReference type="AlphaFoldDB" id="A0A6M1PNV8"/>
<comment type="caution">
    <text evidence="3">The sequence shown here is derived from an EMBL/GenBank/DDBJ whole genome shotgun (WGS) entry which is preliminary data.</text>
</comment>
<feature type="region of interest" description="Disordered" evidence="1">
    <location>
        <begin position="159"/>
        <end position="189"/>
    </location>
</feature>
<dbReference type="GO" id="GO:0005975">
    <property type="term" value="P:carbohydrate metabolic process"/>
    <property type="evidence" value="ECO:0007669"/>
    <property type="project" value="InterPro"/>
</dbReference>
<dbReference type="Pfam" id="PF01522">
    <property type="entry name" value="Polysacc_deac_1"/>
    <property type="match status" value="1"/>
</dbReference>
<dbReference type="RefSeq" id="WP_165102435.1">
    <property type="nucleotide sequence ID" value="NZ_JAAKGU010000012.1"/>
</dbReference>
<dbReference type="EMBL" id="JAAKGU010000012">
    <property type="protein sequence ID" value="NGM84906.1"/>
    <property type="molecule type" value="Genomic_DNA"/>
</dbReference>
<dbReference type="Proteomes" id="UP000480151">
    <property type="component" value="Unassembled WGS sequence"/>
</dbReference>
<dbReference type="Gene3D" id="3.20.20.370">
    <property type="entry name" value="Glycoside hydrolase/deacetylase"/>
    <property type="match status" value="1"/>
</dbReference>
<organism evidence="3 4">
    <name type="scientific">Paenibacillus apii</name>
    <dbReference type="NCBI Taxonomy" id="1850370"/>
    <lineage>
        <taxon>Bacteria</taxon>
        <taxon>Bacillati</taxon>
        <taxon>Bacillota</taxon>
        <taxon>Bacilli</taxon>
        <taxon>Bacillales</taxon>
        <taxon>Paenibacillaceae</taxon>
        <taxon>Paenibacillus</taxon>
    </lineage>
</organism>
<evidence type="ECO:0000313" key="4">
    <source>
        <dbReference type="Proteomes" id="UP000480151"/>
    </source>
</evidence>
<dbReference type="PROSITE" id="PS51677">
    <property type="entry name" value="NODB"/>
    <property type="match status" value="1"/>
</dbReference>
<accession>A0A6M1PNV8</accession>
<keyword evidence="4" id="KW-1185">Reference proteome</keyword>
<proteinExistence type="predicted"/>
<dbReference type="SUPFAM" id="SSF88713">
    <property type="entry name" value="Glycoside hydrolase/deacetylase"/>
    <property type="match status" value="1"/>
</dbReference>
<feature type="domain" description="NodB homology" evidence="2">
    <location>
        <begin position="193"/>
        <end position="379"/>
    </location>
</feature>
<evidence type="ECO:0000259" key="2">
    <source>
        <dbReference type="PROSITE" id="PS51677"/>
    </source>
</evidence>
<dbReference type="InterPro" id="IPR002509">
    <property type="entry name" value="NODB_dom"/>
</dbReference>
<reference evidence="3 4" key="1">
    <citation type="submission" date="2020-02" db="EMBL/GenBank/DDBJ databases">
        <authorList>
            <person name="Gao J."/>
            <person name="Sun J."/>
        </authorList>
    </citation>
    <scope>NUCLEOTIDE SEQUENCE [LARGE SCALE GENOMIC DNA]</scope>
    <source>
        <strain evidence="3 4">7124</strain>
    </source>
</reference>
<evidence type="ECO:0000256" key="1">
    <source>
        <dbReference type="SAM" id="MobiDB-lite"/>
    </source>
</evidence>
<evidence type="ECO:0000313" key="3">
    <source>
        <dbReference type="EMBL" id="NGM84906.1"/>
    </source>
</evidence>
<dbReference type="CDD" id="cd10944">
    <property type="entry name" value="CE4_SmPgdA_like"/>
    <property type="match status" value="1"/>
</dbReference>
<dbReference type="PANTHER" id="PTHR10587">
    <property type="entry name" value="GLYCOSYL TRANSFERASE-RELATED"/>
    <property type="match status" value="1"/>
</dbReference>
<dbReference type="GO" id="GO:0016810">
    <property type="term" value="F:hydrolase activity, acting on carbon-nitrogen (but not peptide) bonds"/>
    <property type="evidence" value="ECO:0007669"/>
    <property type="project" value="InterPro"/>
</dbReference>
<dbReference type="InterPro" id="IPR011330">
    <property type="entry name" value="Glyco_hydro/deAcase_b/a-brl"/>
</dbReference>
<gene>
    <name evidence="3" type="ORF">G5B47_21110</name>
</gene>